<dbReference type="GO" id="GO:0005634">
    <property type="term" value="C:nucleus"/>
    <property type="evidence" value="ECO:0007669"/>
    <property type="project" value="UniProtKB-SubCell"/>
</dbReference>
<dbReference type="PANTHER" id="PTHR31190">
    <property type="entry name" value="DNA-BINDING DOMAIN"/>
    <property type="match status" value="1"/>
</dbReference>
<dbReference type="EMBL" id="CM000882">
    <property type="protein sequence ID" value="KQJ99171.1"/>
    <property type="molecule type" value="Genomic_DNA"/>
</dbReference>
<dbReference type="InterPro" id="IPR001471">
    <property type="entry name" value="AP2/ERF_dom"/>
</dbReference>
<dbReference type="EnsemblPlants" id="KQJ99171">
    <property type="protein sequence ID" value="KQJ99171"/>
    <property type="gene ID" value="BRADI_3g41547v3"/>
</dbReference>
<dbReference type="InterPro" id="IPR016177">
    <property type="entry name" value="DNA-bd_dom_sf"/>
</dbReference>
<sequence length="147" mass="16255">MNSHQRNLVKIKDYSIVAPDTKNPLSDPYPSNLMFQTSVGPTGLSVGYMRPAPAPASDVQQRAEEQQKAMRRRNRAVWRRLWGKYSAEIWDPVNARRVWLGIFTTAEDTFSAYDAAAIRFKGPGKAKLAATNDAVATSGSPGDQELS</sequence>
<evidence type="ECO:0000256" key="2">
    <source>
        <dbReference type="ARBA" id="ARBA00023015"/>
    </source>
</evidence>
<evidence type="ECO:0000313" key="10">
    <source>
        <dbReference type="Proteomes" id="UP000008810"/>
    </source>
</evidence>
<keyword evidence="10" id="KW-1185">Reference proteome</keyword>
<accession>A0A0Q3IEY6</accession>
<dbReference type="SUPFAM" id="SSF55681">
    <property type="entry name" value="Class II aaRS and biotin synthetases"/>
    <property type="match status" value="1"/>
</dbReference>
<dbReference type="Gene3D" id="3.30.930.10">
    <property type="entry name" value="Bira Bifunctional Protein, Domain 2"/>
    <property type="match status" value="1"/>
</dbReference>
<comment type="subcellular location">
    <subcellularLocation>
        <location evidence="1">Nucleus</location>
    </subcellularLocation>
</comment>
<reference evidence="9" key="3">
    <citation type="submission" date="2018-08" db="UniProtKB">
        <authorList>
            <consortium name="EnsemblPlants"/>
        </authorList>
    </citation>
    <scope>IDENTIFICATION</scope>
    <source>
        <strain evidence="9">cv. Bd21</strain>
    </source>
</reference>
<dbReference type="KEGG" id="bdi:100844898"/>
<protein>
    <recommendedName>
        <fullName evidence="7">AP2/ERF domain-containing protein</fullName>
    </recommendedName>
</protein>
<dbReference type="STRING" id="15368.A0A0Q3IEY6"/>
<evidence type="ECO:0000256" key="3">
    <source>
        <dbReference type="ARBA" id="ARBA00023125"/>
    </source>
</evidence>
<keyword evidence="3" id="KW-0238">DNA-binding</keyword>
<dbReference type="CDD" id="cd00018">
    <property type="entry name" value="AP2"/>
    <property type="match status" value="1"/>
</dbReference>
<keyword evidence="4" id="KW-0804">Transcription</keyword>
<dbReference type="Proteomes" id="UP000008810">
    <property type="component" value="Chromosome 3"/>
</dbReference>
<evidence type="ECO:0000259" key="7">
    <source>
        <dbReference type="PROSITE" id="PS51032"/>
    </source>
</evidence>
<dbReference type="GeneID" id="100844898"/>
<dbReference type="SUPFAM" id="SSF54171">
    <property type="entry name" value="DNA-binding domain"/>
    <property type="match status" value="1"/>
</dbReference>
<reference evidence="8" key="2">
    <citation type="submission" date="2017-06" db="EMBL/GenBank/DDBJ databases">
        <title>WGS assembly of Brachypodium distachyon.</title>
        <authorList>
            <consortium name="The International Brachypodium Initiative"/>
            <person name="Lucas S."/>
            <person name="Harmon-Smith M."/>
            <person name="Lail K."/>
            <person name="Tice H."/>
            <person name="Grimwood J."/>
            <person name="Bruce D."/>
            <person name="Barry K."/>
            <person name="Shu S."/>
            <person name="Lindquist E."/>
            <person name="Wang M."/>
            <person name="Pitluck S."/>
            <person name="Vogel J.P."/>
            <person name="Garvin D.F."/>
            <person name="Mockler T.C."/>
            <person name="Schmutz J."/>
            <person name="Rokhsar D."/>
            <person name="Bevan M.W."/>
        </authorList>
    </citation>
    <scope>NUCLEOTIDE SEQUENCE</scope>
    <source>
        <strain evidence="8">Bd21</strain>
    </source>
</reference>
<dbReference type="Gene3D" id="3.30.40.230">
    <property type="match status" value="1"/>
</dbReference>
<dbReference type="ExpressionAtlas" id="A0A0Q3IEY6">
    <property type="expression patterns" value="baseline"/>
</dbReference>
<dbReference type="InterPro" id="IPR044808">
    <property type="entry name" value="ERF_plant"/>
</dbReference>
<evidence type="ECO:0000256" key="1">
    <source>
        <dbReference type="ARBA" id="ARBA00004123"/>
    </source>
</evidence>
<dbReference type="InterPro" id="IPR036955">
    <property type="entry name" value="AP2/ERF_dom_sf"/>
</dbReference>
<evidence type="ECO:0000313" key="9">
    <source>
        <dbReference type="EnsemblPlants" id="KQJ99171"/>
    </source>
</evidence>
<dbReference type="InterPro" id="IPR045864">
    <property type="entry name" value="aa-tRNA-synth_II/BPL/LPL"/>
</dbReference>
<reference evidence="8 9" key="1">
    <citation type="journal article" date="2010" name="Nature">
        <title>Genome sequencing and analysis of the model grass Brachypodium distachyon.</title>
        <authorList>
            <consortium name="International Brachypodium Initiative"/>
        </authorList>
    </citation>
    <scope>NUCLEOTIDE SEQUENCE [LARGE SCALE GENOMIC DNA]</scope>
    <source>
        <strain evidence="8">Bd21</strain>
        <strain evidence="9">cv. Bd21</strain>
    </source>
</reference>
<dbReference type="OrthoDB" id="775582at2759"/>
<dbReference type="PROSITE" id="PS51032">
    <property type="entry name" value="AP2_ERF"/>
    <property type="match status" value="1"/>
</dbReference>
<dbReference type="AlphaFoldDB" id="A0A0Q3IEY6"/>
<evidence type="ECO:0000313" key="8">
    <source>
        <dbReference type="EMBL" id="KQJ99171.1"/>
    </source>
</evidence>
<dbReference type="Gramene" id="KQJ99171">
    <property type="protein sequence ID" value="KQJ99171"/>
    <property type="gene ID" value="BRADI_3g41547v3"/>
</dbReference>
<proteinExistence type="predicted"/>
<keyword evidence="5" id="KW-0539">Nucleus</keyword>
<dbReference type="SMART" id="SM00380">
    <property type="entry name" value="AP2"/>
    <property type="match status" value="1"/>
</dbReference>
<evidence type="ECO:0000256" key="4">
    <source>
        <dbReference type="ARBA" id="ARBA00023163"/>
    </source>
</evidence>
<dbReference type="RefSeq" id="XP_003572462.1">
    <property type="nucleotide sequence ID" value="XM_003572414.4"/>
</dbReference>
<dbReference type="GO" id="GO:0003700">
    <property type="term" value="F:DNA-binding transcription factor activity"/>
    <property type="evidence" value="ECO:0007669"/>
    <property type="project" value="InterPro"/>
</dbReference>
<dbReference type="GO" id="GO:0009873">
    <property type="term" value="P:ethylene-activated signaling pathway"/>
    <property type="evidence" value="ECO:0007669"/>
    <property type="project" value="InterPro"/>
</dbReference>
<evidence type="ECO:0000256" key="5">
    <source>
        <dbReference type="ARBA" id="ARBA00023242"/>
    </source>
</evidence>
<organism evidence="8">
    <name type="scientific">Brachypodium distachyon</name>
    <name type="common">Purple false brome</name>
    <name type="synonym">Trachynia distachya</name>
    <dbReference type="NCBI Taxonomy" id="15368"/>
    <lineage>
        <taxon>Eukaryota</taxon>
        <taxon>Viridiplantae</taxon>
        <taxon>Streptophyta</taxon>
        <taxon>Embryophyta</taxon>
        <taxon>Tracheophyta</taxon>
        <taxon>Spermatophyta</taxon>
        <taxon>Magnoliopsida</taxon>
        <taxon>Liliopsida</taxon>
        <taxon>Poales</taxon>
        <taxon>Poaceae</taxon>
        <taxon>BOP clade</taxon>
        <taxon>Pooideae</taxon>
        <taxon>Stipodae</taxon>
        <taxon>Brachypodieae</taxon>
        <taxon>Brachypodium</taxon>
    </lineage>
</organism>
<dbReference type="Gene3D" id="3.30.730.10">
    <property type="entry name" value="AP2/ERF domain"/>
    <property type="match status" value="1"/>
</dbReference>
<feature type="domain" description="AP2/ERF" evidence="7">
    <location>
        <begin position="73"/>
        <end position="134"/>
    </location>
</feature>
<gene>
    <name evidence="9" type="primary">LOC100844898</name>
    <name evidence="8" type="ORF">BRADI_3g41547v3</name>
</gene>
<evidence type="ECO:0000256" key="6">
    <source>
        <dbReference type="SAM" id="MobiDB-lite"/>
    </source>
</evidence>
<dbReference type="PANTHER" id="PTHR31190:SF167">
    <property type="entry name" value="ETHYLENE-RESPONSIVE TRANSCRIPTION FACTOR ERF112"/>
    <property type="match status" value="1"/>
</dbReference>
<dbReference type="GO" id="GO:0003677">
    <property type="term" value="F:DNA binding"/>
    <property type="evidence" value="ECO:0007669"/>
    <property type="project" value="UniProtKB-KW"/>
</dbReference>
<feature type="region of interest" description="Disordered" evidence="6">
    <location>
        <begin position="50"/>
        <end position="70"/>
    </location>
</feature>
<keyword evidence="2" id="KW-0805">Transcription regulation</keyword>
<name>A0A0Q3IEY6_BRADI</name>